<evidence type="ECO:0000256" key="7">
    <source>
        <dbReference type="SAM" id="SignalP"/>
    </source>
</evidence>
<dbReference type="EMBL" id="CP041692">
    <property type="protein sequence ID" value="QDP97635.1"/>
    <property type="molecule type" value="Genomic_DNA"/>
</dbReference>
<dbReference type="GO" id="GO:0008234">
    <property type="term" value="F:cysteine-type peptidase activity"/>
    <property type="evidence" value="ECO:0007669"/>
    <property type="project" value="UniProtKB-KW"/>
</dbReference>
<feature type="compositionally biased region" description="Low complexity" evidence="6">
    <location>
        <begin position="215"/>
        <end position="263"/>
    </location>
</feature>
<dbReference type="SUPFAM" id="SSF54001">
    <property type="entry name" value="Cysteine proteinases"/>
    <property type="match status" value="1"/>
</dbReference>
<sequence length="382" mass="40400">MTSRSLIRRGLAVSLSGLALGAVIFCAPDATADPAPQNVSQAKAQVEKLQQEAEATDQQYLALQQKLSKSQTELKQKQADLKKQSAKVVAMRQQVSKVALAQFQNRSLDTRTRLFLTRDATGFLNQIATVEKVSQNQNVTLQDYQVEQANLGDLQRSTEADVATLTEDKKKLKQLRTAADDKVNQAQQVLDKLSAEERQRIAAEQKRQADEAQKAADAATTTAADAGTTATRGGNATSRSSNNTSNNADPAAATSGSSGAAAPAASGKGAQVVAFAKAQIGKPYVFGATGPGSYDCSGLTLAAWKSVGVQLDRTSQAQFGDGVSVSRDQLQPGDLVFFYGSSPSHVGIYVGGGTIIHAPRPGQSVEYTKMSYMPFSGARRPG</sequence>
<reference evidence="9 10" key="1">
    <citation type="submission" date="2019-07" db="EMBL/GenBank/DDBJ databases">
        <title>Microlunatus dokdonensis sp. nov. isolated from the rhizospheric soil of the wild plant Elymus tsukushiensis.</title>
        <authorList>
            <person name="Ghim S.-Y."/>
            <person name="Hwang Y.-J."/>
            <person name="Son J.-S."/>
            <person name="Shin J.-H."/>
        </authorList>
    </citation>
    <scope>NUCLEOTIDE SEQUENCE [LARGE SCALE GENOMIC DNA]</scope>
    <source>
        <strain evidence="9 10">KUDC0627</strain>
    </source>
</reference>
<dbReference type="Gene3D" id="6.10.250.3150">
    <property type="match status" value="1"/>
</dbReference>
<keyword evidence="7" id="KW-0732">Signal</keyword>
<dbReference type="InterPro" id="IPR000064">
    <property type="entry name" value="NLP_P60_dom"/>
</dbReference>
<keyword evidence="2" id="KW-0645">Protease</keyword>
<feature type="domain" description="NlpC/P60" evidence="8">
    <location>
        <begin position="266"/>
        <end position="382"/>
    </location>
</feature>
<feature type="region of interest" description="Disordered" evidence="6">
    <location>
        <begin position="200"/>
        <end position="263"/>
    </location>
</feature>
<evidence type="ECO:0000256" key="3">
    <source>
        <dbReference type="ARBA" id="ARBA00022801"/>
    </source>
</evidence>
<dbReference type="KEGG" id="mik:FOE78_18500"/>
<dbReference type="InterPro" id="IPR051202">
    <property type="entry name" value="Peptidase_C40"/>
</dbReference>
<protein>
    <recommendedName>
        <fullName evidence="8">NlpC/P60 domain-containing protein</fullName>
    </recommendedName>
</protein>
<keyword evidence="3" id="KW-0378">Hydrolase</keyword>
<keyword evidence="10" id="KW-1185">Reference proteome</keyword>
<dbReference type="PANTHER" id="PTHR47053:SF1">
    <property type="entry name" value="MUREIN DD-ENDOPEPTIDASE MEPH-RELATED"/>
    <property type="match status" value="1"/>
</dbReference>
<dbReference type="GO" id="GO:0006508">
    <property type="term" value="P:proteolysis"/>
    <property type="evidence" value="ECO:0007669"/>
    <property type="project" value="UniProtKB-KW"/>
</dbReference>
<dbReference type="AlphaFoldDB" id="A0A516Q2H2"/>
<dbReference type="Proteomes" id="UP000319263">
    <property type="component" value="Chromosome"/>
</dbReference>
<keyword evidence="4" id="KW-0788">Thiol protease</keyword>
<evidence type="ECO:0000256" key="4">
    <source>
        <dbReference type="ARBA" id="ARBA00022807"/>
    </source>
</evidence>
<evidence type="ECO:0000313" key="10">
    <source>
        <dbReference type="Proteomes" id="UP000319263"/>
    </source>
</evidence>
<feature type="chain" id="PRO_5022196180" description="NlpC/P60 domain-containing protein" evidence="7">
    <location>
        <begin position="33"/>
        <end position="382"/>
    </location>
</feature>
<comment type="similarity">
    <text evidence="1">Belongs to the peptidase C40 family.</text>
</comment>
<dbReference type="RefSeq" id="WP_143987592.1">
    <property type="nucleotide sequence ID" value="NZ_CP041692.1"/>
</dbReference>
<dbReference type="OrthoDB" id="5177647at2"/>
<evidence type="ECO:0000256" key="5">
    <source>
        <dbReference type="SAM" id="Coils"/>
    </source>
</evidence>
<dbReference type="Gene3D" id="3.90.1720.10">
    <property type="entry name" value="endopeptidase domain like (from Nostoc punctiforme)"/>
    <property type="match status" value="1"/>
</dbReference>
<dbReference type="PANTHER" id="PTHR47053">
    <property type="entry name" value="MUREIN DD-ENDOPEPTIDASE MEPH-RELATED"/>
    <property type="match status" value="1"/>
</dbReference>
<feature type="coiled-coil region" evidence="5">
    <location>
        <begin position="39"/>
        <end position="94"/>
    </location>
</feature>
<feature type="compositionally biased region" description="Basic and acidic residues" evidence="6">
    <location>
        <begin position="200"/>
        <end position="214"/>
    </location>
</feature>
<evidence type="ECO:0000259" key="8">
    <source>
        <dbReference type="PROSITE" id="PS51935"/>
    </source>
</evidence>
<dbReference type="PROSITE" id="PS51935">
    <property type="entry name" value="NLPC_P60"/>
    <property type="match status" value="1"/>
</dbReference>
<evidence type="ECO:0000256" key="6">
    <source>
        <dbReference type="SAM" id="MobiDB-lite"/>
    </source>
</evidence>
<proteinExistence type="inferred from homology"/>
<organism evidence="9 10">
    <name type="scientific">Microlunatus elymi</name>
    <dbReference type="NCBI Taxonomy" id="2596828"/>
    <lineage>
        <taxon>Bacteria</taxon>
        <taxon>Bacillati</taxon>
        <taxon>Actinomycetota</taxon>
        <taxon>Actinomycetes</taxon>
        <taxon>Propionibacteriales</taxon>
        <taxon>Propionibacteriaceae</taxon>
        <taxon>Microlunatus</taxon>
    </lineage>
</organism>
<dbReference type="InterPro" id="IPR038765">
    <property type="entry name" value="Papain-like_cys_pep_sf"/>
</dbReference>
<dbReference type="Pfam" id="PF00877">
    <property type="entry name" value="NLPC_P60"/>
    <property type="match status" value="1"/>
</dbReference>
<evidence type="ECO:0000313" key="9">
    <source>
        <dbReference type="EMBL" id="QDP97635.1"/>
    </source>
</evidence>
<keyword evidence="5" id="KW-0175">Coiled coil</keyword>
<evidence type="ECO:0000256" key="2">
    <source>
        <dbReference type="ARBA" id="ARBA00022670"/>
    </source>
</evidence>
<evidence type="ECO:0000256" key="1">
    <source>
        <dbReference type="ARBA" id="ARBA00007074"/>
    </source>
</evidence>
<accession>A0A516Q2H2</accession>
<feature type="signal peptide" evidence="7">
    <location>
        <begin position="1"/>
        <end position="32"/>
    </location>
</feature>
<gene>
    <name evidence="9" type="ORF">FOE78_18500</name>
</gene>
<name>A0A516Q2H2_9ACTN</name>